<dbReference type="InterPro" id="IPR008966">
    <property type="entry name" value="Adhesion_dom_sf"/>
</dbReference>
<dbReference type="SUPFAM" id="SSF49401">
    <property type="entry name" value="Bacterial adhesins"/>
    <property type="match status" value="1"/>
</dbReference>
<keyword evidence="3" id="KW-0732">Signal</keyword>
<dbReference type="AlphaFoldDB" id="A0A078LQA6"/>
<evidence type="ECO:0000313" key="5">
    <source>
        <dbReference type="EMBL" id="CDZ86489.1"/>
    </source>
</evidence>
<dbReference type="GO" id="GO:0009289">
    <property type="term" value="C:pilus"/>
    <property type="evidence" value="ECO:0007669"/>
    <property type="project" value="UniProtKB-SubCell"/>
</dbReference>
<comment type="similarity">
    <text evidence="2">Belongs to the fimbrial protein family.</text>
</comment>
<organism evidence="5">
    <name type="scientific">Citrobacter koseri</name>
    <name type="common">Citrobacter diversus</name>
    <dbReference type="NCBI Taxonomy" id="545"/>
    <lineage>
        <taxon>Bacteria</taxon>
        <taxon>Pseudomonadati</taxon>
        <taxon>Pseudomonadota</taxon>
        <taxon>Gammaproteobacteria</taxon>
        <taxon>Enterobacterales</taxon>
        <taxon>Enterobacteriaceae</taxon>
        <taxon>Citrobacter</taxon>
    </lineage>
</organism>
<gene>
    <name evidence="5" type="ORF">BN1086_04738</name>
</gene>
<keyword evidence="4" id="KW-0281">Fimbrium</keyword>
<evidence type="ECO:0000256" key="2">
    <source>
        <dbReference type="ARBA" id="ARBA00006671"/>
    </source>
</evidence>
<evidence type="ECO:0000256" key="3">
    <source>
        <dbReference type="ARBA" id="ARBA00022729"/>
    </source>
</evidence>
<dbReference type="Gene3D" id="2.60.40.1090">
    <property type="entry name" value="Fimbrial-type adhesion domain"/>
    <property type="match status" value="1"/>
</dbReference>
<dbReference type="InterPro" id="IPR039458">
    <property type="entry name" value="FimA-like"/>
</dbReference>
<dbReference type="Pfam" id="PF16970">
    <property type="entry name" value="FimA"/>
    <property type="match status" value="1"/>
</dbReference>
<dbReference type="RefSeq" id="WP_114848127.1">
    <property type="nucleotide sequence ID" value="NZ_CAXOLM010000005.1"/>
</dbReference>
<comment type="subcellular location">
    <subcellularLocation>
        <location evidence="1">Fimbrium</location>
    </subcellularLocation>
</comment>
<dbReference type="PANTHER" id="PTHR33420">
    <property type="entry name" value="FIMBRIAL SUBUNIT ELFA-RELATED"/>
    <property type="match status" value="1"/>
</dbReference>
<evidence type="ECO:0000256" key="4">
    <source>
        <dbReference type="ARBA" id="ARBA00023263"/>
    </source>
</evidence>
<proteinExistence type="inferred from homology"/>
<dbReference type="InterPro" id="IPR050263">
    <property type="entry name" value="Bact_Fimbrial_Adh_Pro"/>
</dbReference>
<sequence length="185" mass="18679">MRKYNYALSALAMVITSAFTASAFAVDGTITINGQITDTTCTISVDGGSNDATVTLPTVSATTLGAAGATAGATPFTISLSNCSGTSLNTASTYFEPGAYVDSTTGRLNIDSAAADAATNVQVQLLNADRDAIVAGASVANGQNDIPVDISSGNGTLNYFAQYYATGASTAGSVTTQVDYTMVYE</sequence>
<accession>A0A078LQA6</accession>
<reference evidence="5" key="1">
    <citation type="submission" date="2014-06" db="EMBL/GenBank/DDBJ databases">
        <authorList>
            <person name="Urmite Genomes Urmite Genomes"/>
        </authorList>
    </citation>
    <scope>NUCLEOTIDE SEQUENCE</scope>
</reference>
<dbReference type="PATRIC" id="fig|545.12.peg.4759"/>
<protein>
    <submittedName>
        <fullName evidence="5">Major fimbrial subunit</fullName>
    </submittedName>
</protein>
<name>A0A078LQA6_CITKO</name>
<dbReference type="GO" id="GO:0043709">
    <property type="term" value="P:cell adhesion involved in single-species biofilm formation"/>
    <property type="evidence" value="ECO:0007669"/>
    <property type="project" value="TreeGrafter"/>
</dbReference>
<dbReference type="PANTHER" id="PTHR33420:SF3">
    <property type="entry name" value="FIMBRIAL SUBUNIT ELFA"/>
    <property type="match status" value="1"/>
</dbReference>
<dbReference type="EMBL" id="LK931336">
    <property type="protein sequence ID" value="CDZ86489.1"/>
    <property type="molecule type" value="Genomic_DNA"/>
</dbReference>
<evidence type="ECO:0000256" key="1">
    <source>
        <dbReference type="ARBA" id="ARBA00004561"/>
    </source>
</evidence>
<dbReference type="InterPro" id="IPR036937">
    <property type="entry name" value="Adhesion_dom_fimbrial_sf"/>
</dbReference>